<name>A0A635RCD2_SALET</name>
<reference evidence="1" key="1">
    <citation type="submission" date="2018-07" db="EMBL/GenBank/DDBJ databases">
        <authorList>
            <person name="Ashton P.M."/>
            <person name="Dallman T."/>
            <person name="Nair S."/>
            <person name="De Pinna E."/>
            <person name="Peters T."/>
            <person name="Grant K."/>
        </authorList>
    </citation>
    <scope>NUCLEOTIDE SEQUENCE</scope>
    <source>
        <strain evidence="1">368335</strain>
    </source>
</reference>
<dbReference type="AlphaFoldDB" id="A0A635RCD2"/>
<evidence type="ECO:0000313" key="1">
    <source>
        <dbReference type="EMBL" id="EDH8304237.1"/>
    </source>
</evidence>
<accession>A0A635RCD2</accession>
<proteinExistence type="predicted"/>
<organism evidence="1">
    <name type="scientific">Salmonella enterica subsp. enterica serovar Chester</name>
    <dbReference type="NCBI Taxonomy" id="149386"/>
    <lineage>
        <taxon>Bacteria</taxon>
        <taxon>Pseudomonadati</taxon>
        <taxon>Pseudomonadota</taxon>
        <taxon>Gammaproteobacteria</taxon>
        <taxon>Enterobacterales</taxon>
        <taxon>Enterobacteriaceae</taxon>
        <taxon>Salmonella</taxon>
    </lineage>
</organism>
<gene>
    <name evidence="1" type="ORF">CB695_22495</name>
</gene>
<protein>
    <submittedName>
        <fullName evidence="1">Uncharacterized protein</fullName>
    </submittedName>
</protein>
<sequence length="164" mass="19059">MNFTRLDYTNELVDKEKYKFTVDLGYGLLDVEKDVLYKEFREQFGALFCAGFRRNTIDIGYSATPHTDEEIFKLVTQIIGTRGANRLNYSNELVSKEHYKFTVRLPVRLTEEDKNILYKAFQTEFGKSLKVGFRSRSIDIGISVDVCSDDDLYELVSEVIEKHL</sequence>
<dbReference type="EMBL" id="AAMIYH010000027">
    <property type="protein sequence ID" value="EDH8304237.1"/>
    <property type="molecule type" value="Genomic_DNA"/>
</dbReference>
<comment type="caution">
    <text evidence="1">The sequence shown here is derived from an EMBL/GenBank/DDBJ whole genome shotgun (WGS) entry which is preliminary data.</text>
</comment>